<keyword evidence="2" id="KW-1185">Reference proteome</keyword>
<sequence>MEKDLLLDNMTFLQAYVPGASLIISRTSVFGNESDSDVGSSFNAAINVMRKLSSGNAQAARYYSILSSLQRDMDAWQNRTAREKRRSPLRPVTDLLQPLNRLPDTDTGGIGFNQHDFDVLAIDWEQAFIAGDDLWSTALP</sequence>
<proteinExistence type="predicted"/>
<protein>
    <submittedName>
        <fullName evidence="1">Uncharacterized protein</fullName>
    </submittedName>
</protein>
<dbReference type="RefSeq" id="XP_013316019.1">
    <property type="nucleotide sequence ID" value="XM_013460565.1"/>
</dbReference>
<accession>A0A0D2ELC2</accession>
<gene>
    <name evidence="1" type="ORF">PV05_04179</name>
</gene>
<dbReference type="EMBL" id="KN847319">
    <property type="protein sequence ID" value="KIW55435.1"/>
    <property type="molecule type" value="Genomic_DNA"/>
</dbReference>
<evidence type="ECO:0000313" key="1">
    <source>
        <dbReference type="EMBL" id="KIW55435.1"/>
    </source>
</evidence>
<name>A0A0D2ELC2_9EURO</name>
<reference evidence="1 2" key="1">
    <citation type="submission" date="2015-01" db="EMBL/GenBank/DDBJ databases">
        <title>The Genome Sequence of Exophiala xenobiotica CBS118157.</title>
        <authorList>
            <consortium name="The Broad Institute Genomics Platform"/>
            <person name="Cuomo C."/>
            <person name="de Hoog S."/>
            <person name="Gorbushina A."/>
            <person name="Stielow B."/>
            <person name="Teixiera M."/>
            <person name="Abouelleil A."/>
            <person name="Chapman S.B."/>
            <person name="Priest M."/>
            <person name="Young S.K."/>
            <person name="Wortman J."/>
            <person name="Nusbaum C."/>
            <person name="Birren B."/>
        </authorList>
    </citation>
    <scope>NUCLEOTIDE SEQUENCE [LARGE SCALE GENOMIC DNA]</scope>
    <source>
        <strain evidence="1 2">CBS 118157</strain>
    </source>
</reference>
<dbReference type="Proteomes" id="UP000054342">
    <property type="component" value="Unassembled WGS sequence"/>
</dbReference>
<dbReference type="HOGENOM" id="CLU_1835211_0_0_1"/>
<organism evidence="1 2">
    <name type="scientific">Exophiala xenobiotica</name>
    <dbReference type="NCBI Taxonomy" id="348802"/>
    <lineage>
        <taxon>Eukaryota</taxon>
        <taxon>Fungi</taxon>
        <taxon>Dikarya</taxon>
        <taxon>Ascomycota</taxon>
        <taxon>Pezizomycotina</taxon>
        <taxon>Eurotiomycetes</taxon>
        <taxon>Chaetothyriomycetidae</taxon>
        <taxon>Chaetothyriales</taxon>
        <taxon>Herpotrichiellaceae</taxon>
        <taxon>Exophiala</taxon>
    </lineage>
</organism>
<dbReference type="GeneID" id="25326087"/>
<evidence type="ECO:0000313" key="2">
    <source>
        <dbReference type="Proteomes" id="UP000054342"/>
    </source>
</evidence>
<dbReference type="AlphaFoldDB" id="A0A0D2ELC2"/>